<accession>A8ADD1</accession>
<dbReference type="HOGENOM" id="CLU_205742_0_0_6"/>
<dbReference type="STRING" id="290338.CKO_00331"/>
<protein>
    <submittedName>
        <fullName evidence="1">Uncharacterized protein</fullName>
    </submittedName>
</protein>
<proteinExistence type="predicted"/>
<keyword evidence="2" id="KW-1185">Reference proteome</keyword>
<sequence length="66" mass="7511">MARVTSGAPHIITSLRGINFEGSHTLTTQRKNLLSIYSIHVTRLNPHYHACLLCFFVVYCMNFSEV</sequence>
<dbReference type="EMBL" id="CP000822">
    <property type="protein sequence ID" value="ABV11494.1"/>
    <property type="molecule type" value="Genomic_DNA"/>
</dbReference>
<dbReference type="KEGG" id="cko:CKO_00331"/>
<dbReference type="Proteomes" id="UP000008148">
    <property type="component" value="Chromosome"/>
</dbReference>
<gene>
    <name evidence="1" type="ordered locus">CKO_00331</name>
</gene>
<organism evidence="1 2">
    <name type="scientific">Citrobacter koseri (strain ATCC BAA-895 / CDC 4225-83 / SGSC4696)</name>
    <dbReference type="NCBI Taxonomy" id="290338"/>
    <lineage>
        <taxon>Bacteria</taxon>
        <taxon>Pseudomonadati</taxon>
        <taxon>Pseudomonadota</taxon>
        <taxon>Gammaproteobacteria</taxon>
        <taxon>Enterobacterales</taxon>
        <taxon>Enterobacteriaceae</taxon>
        <taxon>Citrobacter</taxon>
    </lineage>
</organism>
<dbReference type="AlphaFoldDB" id="A8ADD1"/>
<evidence type="ECO:0000313" key="1">
    <source>
        <dbReference type="EMBL" id="ABV11494.1"/>
    </source>
</evidence>
<evidence type="ECO:0000313" key="2">
    <source>
        <dbReference type="Proteomes" id="UP000008148"/>
    </source>
</evidence>
<reference evidence="1 2" key="1">
    <citation type="submission" date="2007-08" db="EMBL/GenBank/DDBJ databases">
        <authorList>
            <consortium name="The Citrobacter koseri Genome Sequencing Project"/>
            <person name="McClelland M."/>
            <person name="Sanderson E.K."/>
            <person name="Porwollik S."/>
            <person name="Spieth J."/>
            <person name="Clifton W.S."/>
            <person name="Latreille P."/>
            <person name="Courtney L."/>
            <person name="Wang C."/>
            <person name="Pepin K."/>
            <person name="Bhonagiri V."/>
            <person name="Nash W."/>
            <person name="Johnson M."/>
            <person name="Thiruvilangam P."/>
            <person name="Wilson R."/>
        </authorList>
    </citation>
    <scope>NUCLEOTIDE SEQUENCE [LARGE SCALE GENOMIC DNA]</scope>
    <source>
        <strain evidence="2">ATCC BAA-895 / CDC 4225-83 / SGSC4696</strain>
    </source>
</reference>
<name>A8ADD1_CITK8</name>